<evidence type="ECO:0000259" key="20">
    <source>
        <dbReference type="Pfam" id="PF08245"/>
    </source>
</evidence>
<dbReference type="Pfam" id="PF21799">
    <property type="entry name" value="MurD-like_N"/>
    <property type="match status" value="1"/>
</dbReference>
<dbReference type="InterPro" id="IPR036565">
    <property type="entry name" value="Mur-like_cat_sf"/>
</dbReference>
<evidence type="ECO:0000256" key="10">
    <source>
        <dbReference type="ARBA" id="ARBA00022840"/>
    </source>
</evidence>
<evidence type="ECO:0000259" key="19">
    <source>
        <dbReference type="Pfam" id="PF02875"/>
    </source>
</evidence>
<keyword evidence="7 17" id="KW-0963">Cytoplasm</keyword>
<evidence type="ECO:0000313" key="21">
    <source>
        <dbReference type="EMBL" id="BDG59080.1"/>
    </source>
</evidence>
<dbReference type="PANTHER" id="PTHR43692">
    <property type="entry name" value="UDP-N-ACETYLMURAMOYLALANINE--D-GLUTAMATE LIGASE"/>
    <property type="match status" value="1"/>
</dbReference>
<evidence type="ECO:0000256" key="11">
    <source>
        <dbReference type="ARBA" id="ARBA00022960"/>
    </source>
</evidence>
<dbReference type="GO" id="GO:0008764">
    <property type="term" value="F:UDP-N-acetylmuramoylalanine-D-glutamate ligase activity"/>
    <property type="evidence" value="ECO:0007669"/>
    <property type="project" value="UniProtKB-UniRule"/>
</dbReference>
<dbReference type="InterPro" id="IPR004101">
    <property type="entry name" value="Mur_ligase_C"/>
</dbReference>
<evidence type="ECO:0000256" key="12">
    <source>
        <dbReference type="ARBA" id="ARBA00022984"/>
    </source>
</evidence>
<evidence type="ECO:0000256" key="5">
    <source>
        <dbReference type="ARBA" id="ARBA00012212"/>
    </source>
</evidence>
<reference evidence="21" key="1">
    <citation type="submission" date="2022-03" db="EMBL/GenBank/DDBJ databases">
        <title>Complete genome sequence of Caldinitratiruptor microaerophilus.</title>
        <authorList>
            <person name="Mukaiyama R."/>
            <person name="Nishiyama T."/>
            <person name="Ueda K."/>
        </authorList>
    </citation>
    <scope>NUCLEOTIDE SEQUENCE</scope>
    <source>
        <strain evidence="21">JCM 16183</strain>
    </source>
</reference>
<keyword evidence="12 17" id="KW-0573">Peptidoglycan synthesis</keyword>
<organism evidence="21 22">
    <name type="scientific">Caldinitratiruptor microaerophilus</name>
    <dbReference type="NCBI Taxonomy" id="671077"/>
    <lineage>
        <taxon>Bacteria</taxon>
        <taxon>Bacillati</taxon>
        <taxon>Bacillota</taxon>
        <taxon>Clostridia</taxon>
        <taxon>Eubacteriales</taxon>
        <taxon>Symbiobacteriaceae</taxon>
        <taxon>Caldinitratiruptor</taxon>
    </lineage>
</organism>
<dbReference type="Gene3D" id="3.90.190.20">
    <property type="entry name" value="Mur ligase, C-terminal domain"/>
    <property type="match status" value="1"/>
</dbReference>
<keyword evidence="17 18" id="KW-0132">Cell division</keyword>
<sequence length="458" mass="48871">MNFAGQKVAVVGLGRSNLALIRWLRERGARVTALDRARPEELGDRYRELLALGVEDLVLGPSYLDRLAEFPVVFLTPGMPKHLPPIAAARAAGAWVTGEIPLVLRLARAPVVGITGSAGKTTTTTLVGEILKASGREVYVGGNIGRPLIEVVETIPPTAVIVLELSSFQLELADRSPPVAVITNVTPNHLDVHPSMEAYVDAKRNIYRFQGPEGRVVLSADNPVTAALAAEVGERAILFSRRGDPGGRAAAYVDGDQVLWRLGGDRIGVVRLDELRIPGAHNVENVLAAVAAAFLAGGTWHGMRQVLPHFAGVEHRLEPVREVDGVRYVNDSKATAPAETMAALAALPGPIVLIAGGYDKRIAFDDLARAIVEGPVHTLVLMGATAGAIEAAVEAERGGRATPRVLRAKDMEEAVRLARQAARPGDTVLLSPACASYDLYANFEERGRHFKALVHQLA</sequence>
<dbReference type="NCBIfam" id="TIGR01087">
    <property type="entry name" value="murD"/>
    <property type="match status" value="1"/>
</dbReference>
<dbReference type="InterPro" id="IPR005762">
    <property type="entry name" value="MurD"/>
</dbReference>
<evidence type="ECO:0000256" key="13">
    <source>
        <dbReference type="ARBA" id="ARBA00023316"/>
    </source>
</evidence>
<evidence type="ECO:0000256" key="9">
    <source>
        <dbReference type="ARBA" id="ARBA00022741"/>
    </source>
</evidence>
<comment type="similarity">
    <text evidence="4 17">Belongs to the MurCDEF family.</text>
</comment>
<dbReference type="Proteomes" id="UP001163687">
    <property type="component" value="Chromosome"/>
</dbReference>
<name>A0AA35CKN8_9FIRM</name>
<keyword evidence="11 17" id="KW-0133">Cell shape</keyword>
<evidence type="ECO:0000256" key="7">
    <source>
        <dbReference type="ARBA" id="ARBA00022490"/>
    </source>
</evidence>
<dbReference type="GO" id="GO:0071555">
    <property type="term" value="P:cell wall organization"/>
    <property type="evidence" value="ECO:0007669"/>
    <property type="project" value="UniProtKB-KW"/>
</dbReference>
<keyword evidence="22" id="KW-1185">Reference proteome</keyword>
<proteinExistence type="inferred from homology"/>
<evidence type="ECO:0000256" key="2">
    <source>
        <dbReference type="ARBA" id="ARBA00004496"/>
    </source>
</evidence>
<dbReference type="Pfam" id="PF02875">
    <property type="entry name" value="Mur_ligase_C"/>
    <property type="match status" value="1"/>
</dbReference>
<dbReference type="Gene3D" id="3.40.50.720">
    <property type="entry name" value="NAD(P)-binding Rossmann-like Domain"/>
    <property type="match status" value="1"/>
</dbReference>
<evidence type="ECO:0000256" key="6">
    <source>
        <dbReference type="ARBA" id="ARBA00015655"/>
    </source>
</evidence>
<keyword evidence="17 18" id="KW-0131">Cell cycle</keyword>
<dbReference type="AlphaFoldDB" id="A0AA35CKN8"/>
<gene>
    <name evidence="17 21" type="primary">murD</name>
    <name evidence="21" type="ORF">caldi_01700</name>
</gene>
<dbReference type="EMBL" id="AP025628">
    <property type="protein sequence ID" value="BDG59080.1"/>
    <property type="molecule type" value="Genomic_DNA"/>
</dbReference>
<dbReference type="SUPFAM" id="SSF53244">
    <property type="entry name" value="MurD-like peptide ligases, peptide-binding domain"/>
    <property type="match status" value="1"/>
</dbReference>
<evidence type="ECO:0000256" key="16">
    <source>
        <dbReference type="ARBA" id="ARBA00047632"/>
    </source>
</evidence>
<evidence type="ECO:0000256" key="15">
    <source>
        <dbReference type="ARBA" id="ARBA00032324"/>
    </source>
</evidence>
<evidence type="ECO:0000256" key="3">
    <source>
        <dbReference type="ARBA" id="ARBA00004752"/>
    </source>
</evidence>
<evidence type="ECO:0000256" key="17">
    <source>
        <dbReference type="HAMAP-Rule" id="MF_00639"/>
    </source>
</evidence>
<dbReference type="PANTHER" id="PTHR43692:SF1">
    <property type="entry name" value="UDP-N-ACETYLMURAMOYLALANINE--D-GLUTAMATE LIGASE"/>
    <property type="match status" value="1"/>
</dbReference>
<feature type="domain" description="Mur ligase central" evidence="20">
    <location>
        <begin position="114"/>
        <end position="293"/>
    </location>
</feature>
<protein>
    <recommendedName>
        <fullName evidence="6 17">UDP-N-acetylmuramoylalanine--D-glutamate ligase</fullName>
        <ecNumber evidence="5 17">6.3.2.9</ecNumber>
    </recommendedName>
    <alternativeName>
        <fullName evidence="15 17">D-glutamic acid-adding enzyme</fullName>
    </alternativeName>
    <alternativeName>
        <fullName evidence="14 17">UDP-N-acetylmuramoyl-L-alanyl-D-glutamate synthetase</fullName>
    </alternativeName>
</protein>
<evidence type="ECO:0000256" key="14">
    <source>
        <dbReference type="ARBA" id="ARBA00030398"/>
    </source>
</evidence>
<keyword evidence="8 17" id="KW-0436">Ligase</keyword>
<dbReference type="SUPFAM" id="SSF53623">
    <property type="entry name" value="MurD-like peptide ligases, catalytic domain"/>
    <property type="match status" value="1"/>
</dbReference>
<comment type="subcellular location">
    <subcellularLocation>
        <location evidence="2 17 18">Cytoplasm</location>
    </subcellularLocation>
</comment>
<comment type="catalytic activity">
    <reaction evidence="16 17 18">
        <text>UDP-N-acetyl-alpha-D-muramoyl-L-alanine + D-glutamate + ATP = UDP-N-acetyl-alpha-D-muramoyl-L-alanyl-D-glutamate + ADP + phosphate + H(+)</text>
        <dbReference type="Rhea" id="RHEA:16429"/>
        <dbReference type="ChEBI" id="CHEBI:15378"/>
        <dbReference type="ChEBI" id="CHEBI:29986"/>
        <dbReference type="ChEBI" id="CHEBI:30616"/>
        <dbReference type="ChEBI" id="CHEBI:43474"/>
        <dbReference type="ChEBI" id="CHEBI:83898"/>
        <dbReference type="ChEBI" id="CHEBI:83900"/>
        <dbReference type="ChEBI" id="CHEBI:456216"/>
        <dbReference type="EC" id="6.3.2.9"/>
    </reaction>
</comment>
<dbReference type="HAMAP" id="MF_00639">
    <property type="entry name" value="MurD"/>
    <property type="match status" value="1"/>
</dbReference>
<dbReference type="RefSeq" id="WP_264843195.1">
    <property type="nucleotide sequence ID" value="NZ_AP025628.1"/>
</dbReference>
<comment type="pathway">
    <text evidence="3 17 18">Cell wall biogenesis; peptidoglycan biosynthesis.</text>
</comment>
<keyword evidence="10 17" id="KW-0067">ATP-binding</keyword>
<evidence type="ECO:0000256" key="18">
    <source>
        <dbReference type="RuleBase" id="RU003664"/>
    </source>
</evidence>
<evidence type="ECO:0000256" key="4">
    <source>
        <dbReference type="ARBA" id="ARBA00010416"/>
    </source>
</evidence>
<evidence type="ECO:0000313" key="22">
    <source>
        <dbReference type="Proteomes" id="UP001163687"/>
    </source>
</evidence>
<dbReference type="GO" id="GO:0009252">
    <property type="term" value="P:peptidoglycan biosynthetic process"/>
    <property type="evidence" value="ECO:0007669"/>
    <property type="project" value="UniProtKB-UniRule"/>
</dbReference>
<dbReference type="GO" id="GO:0005737">
    <property type="term" value="C:cytoplasm"/>
    <property type="evidence" value="ECO:0007669"/>
    <property type="project" value="UniProtKB-SubCell"/>
</dbReference>
<dbReference type="EC" id="6.3.2.9" evidence="5 17"/>
<evidence type="ECO:0000256" key="1">
    <source>
        <dbReference type="ARBA" id="ARBA00002734"/>
    </source>
</evidence>
<dbReference type="Gene3D" id="3.40.1190.10">
    <property type="entry name" value="Mur-like, catalytic domain"/>
    <property type="match status" value="1"/>
</dbReference>
<dbReference type="InterPro" id="IPR036615">
    <property type="entry name" value="Mur_ligase_C_dom_sf"/>
</dbReference>
<keyword evidence="9 17" id="KW-0547">Nucleotide-binding</keyword>
<dbReference type="GO" id="GO:0051301">
    <property type="term" value="P:cell division"/>
    <property type="evidence" value="ECO:0007669"/>
    <property type="project" value="UniProtKB-KW"/>
</dbReference>
<accession>A0AA35CKN8</accession>
<comment type="function">
    <text evidence="1 17 18">Cell wall formation. Catalyzes the addition of glutamate to the nucleotide precursor UDP-N-acetylmuramoyl-L-alanine (UMA).</text>
</comment>
<dbReference type="InterPro" id="IPR013221">
    <property type="entry name" value="Mur_ligase_cen"/>
</dbReference>
<dbReference type="SUPFAM" id="SSF51984">
    <property type="entry name" value="MurCD N-terminal domain"/>
    <property type="match status" value="1"/>
</dbReference>
<dbReference type="GO" id="GO:0005524">
    <property type="term" value="F:ATP binding"/>
    <property type="evidence" value="ECO:0007669"/>
    <property type="project" value="UniProtKB-UniRule"/>
</dbReference>
<dbReference type="KEGG" id="cmic:caldi_01700"/>
<keyword evidence="13 17" id="KW-0961">Cell wall biogenesis/degradation</keyword>
<feature type="binding site" evidence="17">
    <location>
        <begin position="116"/>
        <end position="122"/>
    </location>
    <ligand>
        <name>ATP</name>
        <dbReference type="ChEBI" id="CHEBI:30616"/>
    </ligand>
</feature>
<dbReference type="GO" id="GO:0008360">
    <property type="term" value="P:regulation of cell shape"/>
    <property type="evidence" value="ECO:0007669"/>
    <property type="project" value="UniProtKB-KW"/>
</dbReference>
<dbReference type="Pfam" id="PF08245">
    <property type="entry name" value="Mur_ligase_M"/>
    <property type="match status" value="1"/>
</dbReference>
<feature type="domain" description="Mur ligase C-terminal" evidence="19">
    <location>
        <begin position="315"/>
        <end position="434"/>
    </location>
</feature>
<evidence type="ECO:0000256" key="8">
    <source>
        <dbReference type="ARBA" id="ARBA00022598"/>
    </source>
</evidence>